<keyword evidence="1" id="KW-1133">Transmembrane helix</keyword>
<comment type="caution">
    <text evidence="2">The sequence shown here is derived from an EMBL/GenBank/DDBJ whole genome shotgun (WGS) entry which is preliminary data.</text>
</comment>
<evidence type="ECO:0000256" key="1">
    <source>
        <dbReference type="SAM" id="Phobius"/>
    </source>
</evidence>
<feature type="transmembrane region" description="Helical" evidence="1">
    <location>
        <begin position="59"/>
        <end position="76"/>
    </location>
</feature>
<evidence type="ECO:0008006" key="4">
    <source>
        <dbReference type="Google" id="ProtNLM"/>
    </source>
</evidence>
<dbReference type="AlphaFoldDB" id="A0A918SUK4"/>
<keyword evidence="3" id="KW-1185">Reference proteome</keyword>
<protein>
    <recommendedName>
        <fullName evidence="4">DoxX family membrane protein</fullName>
    </recommendedName>
</protein>
<feature type="transmembrane region" description="Helical" evidence="1">
    <location>
        <begin position="88"/>
        <end position="106"/>
    </location>
</feature>
<dbReference type="Proteomes" id="UP000646426">
    <property type="component" value="Unassembled WGS sequence"/>
</dbReference>
<keyword evidence="1" id="KW-0472">Membrane</keyword>
<keyword evidence="1" id="KW-0812">Transmembrane</keyword>
<name>A0A918SUK4_9GAMM</name>
<accession>A0A918SUK4</accession>
<dbReference type="EMBL" id="BMYD01000001">
    <property type="protein sequence ID" value="GHA72166.1"/>
    <property type="molecule type" value="Genomic_DNA"/>
</dbReference>
<evidence type="ECO:0000313" key="2">
    <source>
        <dbReference type="EMBL" id="GHA72166.1"/>
    </source>
</evidence>
<reference evidence="2" key="2">
    <citation type="submission" date="2020-09" db="EMBL/GenBank/DDBJ databases">
        <authorList>
            <person name="Sun Q."/>
            <person name="Kim S."/>
        </authorList>
    </citation>
    <scope>NUCLEOTIDE SEQUENCE</scope>
    <source>
        <strain evidence="2">KCTC 23077</strain>
    </source>
</reference>
<sequence>MVIWGIDKLVNVEHGLEVSKHFYLDLFSSTTLLKAFGVLQIILGLAVVLGWLRGFAYPVLLLITGATLIGVWRSVVDPWGWYLEGGNVLFYPSLIIFAAAWVLYCFREDDTHALDRDRR</sequence>
<proteinExistence type="predicted"/>
<reference evidence="2" key="1">
    <citation type="journal article" date="2014" name="Int. J. Syst. Evol. Microbiol.">
        <title>Complete genome sequence of Corynebacterium casei LMG S-19264T (=DSM 44701T), isolated from a smear-ripened cheese.</title>
        <authorList>
            <consortium name="US DOE Joint Genome Institute (JGI-PGF)"/>
            <person name="Walter F."/>
            <person name="Albersmeier A."/>
            <person name="Kalinowski J."/>
            <person name="Ruckert C."/>
        </authorList>
    </citation>
    <scope>NUCLEOTIDE SEQUENCE</scope>
    <source>
        <strain evidence="2">KCTC 23077</strain>
    </source>
</reference>
<organism evidence="2 3">
    <name type="scientific">Cognatilysobacter bugurensis</name>
    <dbReference type="NCBI Taxonomy" id="543356"/>
    <lineage>
        <taxon>Bacteria</taxon>
        <taxon>Pseudomonadati</taxon>
        <taxon>Pseudomonadota</taxon>
        <taxon>Gammaproteobacteria</taxon>
        <taxon>Lysobacterales</taxon>
        <taxon>Lysobacteraceae</taxon>
        <taxon>Cognatilysobacter</taxon>
    </lineage>
</organism>
<feature type="transmembrane region" description="Helical" evidence="1">
    <location>
        <begin position="32"/>
        <end position="52"/>
    </location>
</feature>
<evidence type="ECO:0000313" key="3">
    <source>
        <dbReference type="Proteomes" id="UP000646426"/>
    </source>
</evidence>
<gene>
    <name evidence="2" type="ORF">GCM10007067_05790</name>
</gene>